<protein>
    <submittedName>
        <fullName evidence="2">Carbohydrate-binding module family 63 protein</fullName>
    </submittedName>
</protein>
<comment type="caution">
    <text evidence="2">The sequence shown here is derived from an EMBL/GenBank/DDBJ whole genome shotgun (WGS) entry which is preliminary data.</text>
</comment>
<keyword evidence="3" id="KW-1185">Reference proteome</keyword>
<dbReference type="CDD" id="cd22271">
    <property type="entry name" value="DPBB_EXP_N-like"/>
    <property type="match status" value="1"/>
</dbReference>
<accession>A0A9W7W2X2</accession>
<dbReference type="EMBL" id="RIBY02001778">
    <property type="protein sequence ID" value="KAH9828141.1"/>
    <property type="molecule type" value="Genomic_DNA"/>
</dbReference>
<dbReference type="InterPro" id="IPR051477">
    <property type="entry name" value="Expansin_CellWall"/>
</dbReference>
<dbReference type="InterPro" id="IPR049818">
    <property type="entry name" value="Expansin_EXLX1-like"/>
</dbReference>
<evidence type="ECO:0000313" key="2">
    <source>
        <dbReference type="EMBL" id="KAH9828141.1"/>
    </source>
</evidence>
<dbReference type="PANTHER" id="PTHR31836:SF21">
    <property type="entry name" value="EXPANSIN-LIKE PROTEIN 7"/>
    <property type="match status" value="1"/>
</dbReference>
<dbReference type="NCBIfam" id="NF041144">
    <property type="entry name" value="expansin_EXLX1"/>
    <property type="match status" value="1"/>
</dbReference>
<dbReference type="InterPro" id="IPR036908">
    <property type="entry name" value="RlpA-like_sf"/>
</dbReference>
<reference evidence="2 3" key="2">
    <citation type="journal article" date="2021" name="Curr. Genet.">
        <title>Genetic response to nitrogen starvation in the aggressive Eucalyptus foliar pathogen Teratosphaeria destructans.</title>
        <authorList>
            <person name="Havenga M."/>
            <person name="Wingfield B.D."/>
            <person name="Wingfield M.J."/>
            <person name="Dreyer L.L."/>
            <person name="Roets F."/>
            <person name="Aylward J."/>
        </authorList>
    </citation>
    <scope>NUCLEOTIDE SEQUENCE [LARGE SCALE GENOMIC DNA]</scope>
    <source>
        <strain evidence="2">CMW44962</strain>
    </source>
</reference>
<name>A0A9W7W2X2_9PEZI</name>
<proteinExistence type="predicted"/>
<keyword evidence="1" id="KW-0732">Signal</keyword>
<evidence type="ECO:0000256" key="1">
    <source>
        <dbReference type="ARBA" id="ARBA00022729"/>
    </source>
</evidence>
<dbReference type="SUPFAM" id="SSF50685">
    <property type="entry name" value="Barwin-like endoglucanases"/>
    <property type="match status" value="1"/>
</dbReference>
<sequence>MAFAAVTPGMTLDERGLPRRSLVGDATFYGGKLADGACSFTNYSLPSGLFGTALSDNNWESAGNCGGCISVQYGNKCITAMIVDECAGCGENHLDLFQNAFAELADISKGTIKTEWEYVQCPGVTGPLRIHTKTGVSKDWFSAQVVNANRRTAKMEVSTDGGSTWMDTTRRDYNFFEIPAGTKCDSAWIRVTSPMGDVVTVKDVPMLPDFWVEADCNYHESCAPQMYTA</sequence>
<dbReference type="Proteomes" id="UP001138500">
    <property type="component" value="Unassembled WGS sequence"/>
</dbReference>
<dbReference type="SUPFAM" id="SSF49590">
    <property type="entry name" value="PHL pollen allergen"/>
    <property type="match status" value="1"/>
</dbReference>
<dbReference type="OrthoDB" id="406505at2759"/>
<dbReference type="Gene3D" id="2.40.40.10">
    <property type="entry name" value="RlpA-like domain"/>
    <property type="match status" value="1"/>
</dbReference>
<dbReference type="AlphaFoldDB" id="A0A9W7W2X2"/>
<dbReference type="PANTHER" id="PTHR31836">
    <property type="match status" value="1"/>
</dbReference>
<evidence type="ECO:0000313" key="3">
    <source>
        <dbReference type="Proteomes" id="UP001138500"/>
    </source>
</evidence>
<gene>
    <name evidence="2" type="ORF">Tdes44962_MAKER02503</name>
</gene>
<dbReference type="InterPro" id="IPR036749">
    <property type="entry name" value="Expansin_CBD_sf"/>
</dbReference>
<reference evidence="2 3" key="1">
    <citation type="journal article" date="2018" name="IMA Fungus">
        <title>IMA Genome-F 10: Nine draft genome sequences of Claviceps purpurea s.lat., including C. arundinis, C. humidiphila, and C. cf. spartinae, pseudomolecules for the pitch canker pathogen Fusarium circinatum, draft genome of Davidsoniella eucalypti, Grosmannia galeiformis, Quambalaria eucalypti, and Teratosphaeria destructans.</title>
        <authorList>
            <person name="Wingfield B.D."/>
            <person name="Liu M."/>
            <person name="Nguyen H.D."/>
            <person name="Lane F.A."/>
            <person name="Morgan S.W."/>
            <person name="De Vos L."/>
            <person name="Wilken P.M."/>
            <person name="Duong T.A."/>
            <person name="Aylward J."/>
            <person name="Coetzee M.P."/>
            <person name="Dadej K."/>
            <person name="De Beer Z.W."/>
            <person name="Findlay W."/>
            <person name="Havenga M."/>
            <person name="Kolarik M."/>
            <person name="Menzies J.G."/>
            <person name="Naidoo K."/>
            <person name="Pochopski O."/>
            <person name="Shoukouhi P."/>
            <person name="Santana Q.C."/>
            <person name="Seifert K.A."/>
            <person name="Soal N."/>
            <person name="Steenkamp E.T."/>
            <person name="Tatham C.T."/>
            <person name="van der Nest M.A."/>
            <person name="Wingfield M.J."/>
        </authorList>
    </citation>
    <scope>NUCLEOTIDE SEQUENCE [LARGE SCALE GENOMIC DNA]</scope>
    <source>
        <strain evidence="2">CMW44962</strain>
    </source>
</reference>
<dbReference type="Gene3D" id="2.60.40.760">
    <property type="entry name" value="Expansin, cellulose-binding-like domain"/>
    <property type="match status" value="1"/>
</dbReference>
<organism evidence="2 3">
    <name type="scientific">Teratosphaeria destructans</name>
    <dbReference type="NCBI Taxonomy" id="418781"/>
    <lineage>
        <taxon>Eukaryota</taxon>
        <taxon>Fungi</taxon>
        <taxon>Dikarya</taxon>
        <taxon>Ascomycota</taxon>
        <taxon>Pezizomycotina</taxon>
        <taxon>Dothideomycetes</taxon>
        <taxon>Dothideomycetidae</taxon>
        <taxon>Mycosphaerellales</taxon>
        <taxon>Teratosphaeriaceae</taxon>
        <taxon>Teratosphaeria</taxon>
    </lineage>
</organism>